<dbReference type="InterPro" id="IPR036638">
    <property type="entry name" value="HLH_DNA-bd_sf"/>
</dbReference>
<evidence type="ECO:0000256" key="6">
    <source>
        <dbReference type="ARBA" id="ARBA00023159"/>
    </source>
</evidence>
<dbReference type="RefSeq" id="XP_030076632.1">
    <property type="nucleotide sequence ID" value="XM_030220772.1"/>
</dbReference>
<dbReference type="GO" id="GO:0000978">
    <property type="term" value="F:RNA polymerase II cis-regulatory region sequence-specific DNA binding"/>
    <property type="evidence" value="ECO:0007669"/>
    <property type="project" value="InterPro"/>
</dbReference>
<dbReference type="Pfam" id="PF11851">
    <property type="entry name" value="DUF3371"/>
    <property type="match status" value="1"/>
</dbReference>
<evidence type="ECO:0000256" key="4">
    <source>
        <dbReference type="ARBA" id="ARBA00023015"/>
    </source>
</evidence>
<dbReference type="GO" id="GO:0006959">
    <property type="term" value="P:humoral immune response"/>
    <property type="evidence" value="ECO:0007669"/>
    <property type="project" value="InterPro"/>
</dbReference>
<evidence type="ECO:0000256" key="9">
    <source>
        <dbReference type="SAM" id="MobiDB-lite"/>
    </source>
</evidence>
<dbReference type="RefSeq" id="XP_030076631.1">
    <property type="nucleotide sequence ID" value="XM_030220771.1"/>
</dbReference>
<evidence type="ECO:0000256" key="5">
    <source>
        <dbReference type="ARBA" id="ARBA00023125"/>
    </source>
</evidence>
<feature type="region of interest" description="Disordered" evidence="9">
    <location>
        <begin position="418"/>
        <end position="440"/>
    </location>
</feature>
<dbReference type="GO" id="GO:0005634">
    <property type="term" value="C:nucleus"/>
    <property type="evidence" value="ECO:0007669"/>
    <property type="project" value="UniProtKB-SubCell"/>
</dbReference>
<name>A0A6P7ZNK9_9AMPH</name>
<evidence type="ECO:0000313" key="11">
    <source>
        <dbReference type="Proteomes" id="UP000515156"/>
    </source>
</evidence>
<dbReference type="SMART" id="SM00353">
    <property type="entry name" value="HLH"/>
    <property type="match status" value="1"/>
</dbReference>
<dbReference type="Gene3D" id="4.10.280.10">
    <property type="entry name" value="Helix-loop-helix DNA-binding domain"/>
    <property type="match status" value="1"/>
</dbReference>
<evidence type="ECO:0000259" key="10">
    <source>
        <dbReference type="PROSITE" id="PS50888"/>
    </source>
</evidence>
<reference evidence="12 13" key="1">
    <citation type="submission" date="2025-04" db="UniProtKB">
        <authorList>
            <consortium name="RefSeq"/>
        </authorList>
    </citation>
    <scope>IDENTIFICATION</scope>
</reference>
<accession>A0A6P7ZNK9</accession>
<dbReference type="GO" id="GO:0005737">
    <property type="term" value="C:cytoplasm"/>
    <property type="evidence" value="ECO:0007669"/>
    <property type="project" value="UniProtKB-SubCell"/>
</dbReference>
<evidence type="ECO:0000256" key="7">
    <source>
        <dbReference type="ARBA" id="ARBA00023163"/>
    </source>
</evidence>
<dbReference type="InterPro" id="IPR031867">
    <property type="entry name" value="MiT/TFE_N"/>
</dbReference>
<dbReference type="GO" id="GO:0046983">
    <property type="term" value="F:protein dimerization activity"/>
    <property type="evidence" value="ECO:0007669"/>
    <property type="project" value="InterPro"/>
</dbReference>
<proteinExistence type="inferred from homology"/>
<dbReference type="InterPro" id="IPR021802">
    <property type="entry name" value="MiT/TFE_C"/>
</dbReference>
<keyword evidence="11" id="KW-1185">Reference proteome</keyword>
<keyword evidence="4" id="KW-0805">Transcription regulation</keyword>
<dbReference type="FunFam" id="4.10.280.10:FF:000003">
    <property type="entry name" value="microphthalmia-associated transcription factor isoform X1"/>
    <property type="match status" value="1"/>
</dbReference>
<sequence length="440" mass="49312">MASRIGMRMQLMREQVQQEEQRERLQMQHLQYIQQQHLPVTSSPAISTPVNFQPPPQVPLEVLKVQTHLENPTSYHLQQSLDKKLRDYFSDTYGNKFASQVSCLRPPTNSPAAAAVSSSGLSSSHVISSSAGNSAPNSPMAMLNIRSNPEREMDDVIDHIMSLDDVFGFTDPAVSMPNNLLFSSSHTDLCSDDPRVTASVIGVTSNSCPPDLSIKRELTDAENRAIAKERQKKDNHNLIERRRRFNINDRIKELGTLIPKVTDLDVRWNKGTILKASVDYIRRMQKEQQRSREVESQSKRLEMTNKQLWLRIQELEMQAQLHGLPTSSPSGINTAELAHQFIKQEMSREKGALDPQPHMHSPYQELDFGFSSSAGGFQSPPAVDPDTSFPSLSRKELDLMLLDDSLLPLAVDPVISAMSSEASKASSRRSSYSMDDSDVL</sequence>
<evidence type="ECO:0000313" key="12">
    <source>
        <dbReference type="RefSeq" id="XP_030076631.1"/>
    </source>
</evidence>
<evidence type="ECO:0000313" key="13">
    <source>
        <dbReference type="RefSeq" id="XP_030076632.1"/>
    </source>
</evidence>
<dbReference type="Proteomes" id="UP000515156">
    <property type="component" value="Chromosome 12"/>
</dbReference>
<evidence type="ECO:0000256" key="1">
    <source>
        <dbReference type="ARBA" id="ARBA00004123"/>
    </source>
</evidence>
<keyword evidence="7" id="KW-0804">Transcription</keyword>
<dbReference type="GO" id="GO:0045893">
    <property type="term" value="P:positive regulation of DNA-templated transcription"/>
    <property type="evidence" value="ECO:0007669"/>
    <property type="project" value="InterPro"/>
</dbReference>
<comment type="subcellular location">
    <subcellularLocation>
        <location evidence="2">Cytoplasm</location>
    </subcellularLocation>
    <subcellularLocation>
        <location evidence="1">Nucleus</location>
    </subcellularLocation>
</comment>
<dbReference type="GO" id="GO:0000981">
    <property type="term" value="F:DNA-binding transcription factor activity, RNA polymerase II-specific"/>
    <property type="evidence" value="ECO:0007669"/>
    <property type="project" value="TreeGrafter"/>
</dbReference>
<dbReference type="InterPro" id="IPR024098">
    <property type="entry name" value="bHLHzip_TFEB"/>
</dbReference>
<organism evidence="11 12">
    <name type="scientific">Microcaecilia unicolor</name>
    <dbReference type="NCBI Taxonomy" id="1415580"/>
    <lineage>
        <taxon>Eukaryota</taxon>
        <taxon>Metazoa</taxon>
        <taxon>Chordata</taxon>
        <taxon>Craniata</taxon>
        <taxon>Vertebrata</taxon>
        <taxon>Euteleostomi</taxon>
        <taxon>Amphibia</taxon>
        <taxon>Gymnophiona</taxon>
        <taxon>Siphonopidae</taxon>
        <taxon>Microcaecilia</taxon>
    </lineage>
</organism>
<dbReference type="Pfam" id="PF00010">
    <property type="entry name" value="HLH"/>
    <property type="match status" value="1"/>
</dbReference>
<feature type="domain" description="BHLH" evidence="10">
    <location>
        <begin position="231"/>
        <end position="284"/>
    </location>
</feature>
<dbReference type="PANTHER" id="PTHR45776">
    <property type="entry name" value="MIP04163P"/>
    <property type="match status" value="1"/>
</dbReference>
<keyword evidence="8" id="KW-0539">Nucleus</keyword>
<dbReference type="Pfam" id="PF15951">
    <property type="entry name" value="MITF_TFEB_C_3_N"/>
    <property type="match status" value="1"/>
</dbReference>
<evidence type="ECO:0000256" key="3">
    <source>
        <dbReference type="ARBA" id="ARBA00008289"/>
    </source>
</evidence>
<dbReference type="CDD" id="cd18927">
    <property type="entry name" value="bHLHzip_TFEB"/>
    <property type="match status" value="1"/>
</dbReference>
<dbReference type="PROSITE" id="PS50888">
    <property type="entry name" value="BHLH"/>
    <property type="match status" value="1"/>
</dbReference>
<dbReference type="SUPFAM" id="SSF47459">
    <property type="entry name" value="HLH, helix-loop-helix DNA-binding domain"/>
    <property type="match status" value="1"/>
</dbReference>
<dbReference type="OrthoDB" id="6242697at2759"/>
<dbReference type="GeneID" id="115481550"/>
<feature type="compositionally biased region" description="Low complexity" evidence="9">
    <location>
        <begin position="418"/>
        <end position="434"/>
    </location>
</feature>
<dbReference type="KEGG" id="muo:115481550"/>
<dbReference type="CTD" id="7942"/>
<evidence type="ECO:0000256" key="2">
    <source>
        <dbReference type="ARBA" id="ARBA00004496"/>
    </source>
</evidence>
<dbReference type="PANTHER" id="PTHR45776:SF5">
    <property type="entry name" value="TRANSCRIPTION FACTOR EB"/>
    <property type="match status" value="1"/>
</dbReference>
<evidence type="ECO:0000256" key="8">
    <source>
        <dbReference type="ARBA" id="ARBA00023242"/>
    </source>
</evidence>
<protein>
    <submittedName>
        <fullName evidence="12 13">Transcription factor EB</fullName>
    </submittedName>
</protein>
<dbReference type="InterPro" id="IPR011598">
    <property type="entry name" value="bHLH_dom"/>
</dbReference>
<gene>
    <name evidence="12 13" type="primary">TFEB</name>
</gene>
<keyword evidence="6" id="KW-0010">Activator</keyword>
<feature type="region of interest" description="Disordered" evidence="9">
    <location>
        <begin position="370"/>
        <end position="390"/>
    </location>
</feature>
<comment type="similarity">
    <text evidence="3">Belongs to the MiT/TFE family.</text>
</comment>
<keyword evidence="5" id="KW-0238">DNA-binding</keyword>
<dbReference type="AlphaFoldDB" id="A0A6P7ZNK9"/>